<accession>A0A7H9EIU5</accession>
<dbReference type="Proteomes" id="UP000510886">
    <property type="component" value="Chromosome"/>
</dbReference>
<dbReference type="AlphaFoldDB" id="A0A7H9EIU5"/>
<protein>
    <submittedName>
        <fullName evidence="1">Uncharacterized protein</fullName>
    </submittedName>
</protein>
<proteinExistence type="predicted"/>
<dbReference type="EMBL" id="CP047418">
    <property type="protein sequence ID" value="QLL77633.1"/>
    <property type="molecule type" value="Genomic_DNA"/>
</dbReference>
<gene>
    <name evidence="1" type="ORF">GTO87_02870</name>
</gene>
<evidence type="ECO:0000313" key="1">
    <source>
        <dbReference type="EMBL" id="QLL77633.1"/>
    </source>
</evidence>
<sequence length="143" mass="16861">METRKVSLKHRYKMKYRSDDLDLLLSSNNFKELTKQLSSKKKGEFAVVNDGVDGAVIRLSDLDYVIPYPRDYRDTLWVVEKQRTPKAYIVGDFFDMYKYVRATYRGVDKTQYQVREIKESSVAQVYTKPGRKMTFSELEGYNL</sequence>
<organism evidence="1 2">
    <name type="scientific">Ligilactobacillus saerimneri</name>
    <dbReference type="NCBI Taxonomy" id="228229"/>
    <lineage>
        <taxon>Bacteria</taxon>
        <taxon>Bacillati</taxon>
        <taxon>Bacillota</taxon>
        <taxon>Bacilli</taxon>
        <taxon>Lactobacillales</taxon>
        <taxon>Lactobacillaceae</taxon>
        <taxon>Ligilactobacillus</taxon>
    </lineage>
</organism>
<reference evidence="1 2" key="1">
    <citation type="submission" date="2020-01" db="EMBL/GenBank/DDBJ databases">
        <title>Complete and circular genome sequences of six lactobacillus isolates from horses.</title>
        <authorList>
            <person name="Hassan H.M."/>
        </authorList>
    </citation>
    <scope>NUCLEOTIDE SEQUENCE [LARGE SCALE GENOMIC DNA]</scope>
    <source>
        <strain evidence="1 2">1A</strain>
    </source>
</reference>
<dbReference type="RefSeq" id="WP_180849451.1">
    <property type="nucleotide sequence ID" value="NZ_CP047418.1"/>
</dbReference>
<name>A0A7H9EIU5_9LACO</name>
<dbReference type="KEGG" id="lsw:GTO87_02870"/>
<evidence type="ECO:0000313" key="2">
    <source>
        <dbReference type="Proteomes" id="UP000510886"/>
    </source>
</evidence>